<proteinExistence type="inferred from homology"/>
<sequence>MGKFKQNKKKNRLKPTGMISVQEAEEREADQGSSSLDEKTLPILEKLNCLEERAHACAGLANLVLEPDKVPSLMKHEIVRRVAPLILDNDEKVQEAASGVLRNLTLSSSPSICVEMLEQDIMTPVIYYIKKFSESVQVISKKSKKMIEKQSSVHEQVMHLLLNLSENESETIKKINDENIVLVLTTFLNAELFEMKNVLLTAQCLCTITEDNLTAATYLANSKESLNILEKNLLCSDATEELLLLKVHMAGVLFNIAQSLPSHVVFEMFQAIGNIFGKVLSFDICQCVQALKEKLSNSKESEMMENGQLENGKVHNEKDKVDVDQEIQKFRHLLEAQQITLEVLTNMCCSGEIDEEDWEEVSSDEPSSEESDLNCSGDANMEPDMDSSSLSQEIVSSVLSHELPKKILEKCSFVKLNEEIEALKTKEGAGCLKIMETIQTRALVCLNNMLSSIDIDQLGGPEAITLLWNKIMEIAFQNNDSVSGFTRTDNEFIEAASNAIRSVLEKLAGVNSQCVTAEQVELLCHLSGVVTLEAARVILMNVLGIIGKMLISSDSDVLEPLQCIGTVLRDVVMSSESLGVIAEALDAIFDVFADSPVADVASGNIELLAHLEKVVPVLKSRVKKERSTLGDRIPIVNTARTNLVRFIKYKKQIS</sequence>
<dbReference type="GO" id="GO:0042273">
    <property type="term" value="P:ribosomal large subunit biogenesis"/>
    <property type="evidence" value="ECO:0007669"/>
    <property type="project" value="TreeGrafter"/>
</dbReference>
<dbReference type="SUPFAM" id="SSF48371">
    <property type="entry name" value="ARM repeat"/>
    <property type="match status" value="1"/>
</dbReference>
<evidence type="ECO:0000259" key="3">
    <source>
        <dbReference type="Pfam" id="PF25567"/>
    </source>
</evidence>
<dbReference type="InterPro" id="IPR011989">
    <property type="entry name" value="ARM-like"/>
</dbReference>
<gene>
    <name evidence="4" type="ORF">PACLA_8A086069</name>
</gene>
<protein>
    <submittedName>
        <fullName evidence="4">HEAT repeat-containing 3</fullName>
    </submittedName>
</protein>
<dbReference type="AlphaFoldDB" id="A0A6S7HBJ8"/>
<dbReference type="PANTHER" id="PTHR13347:SF1">
    <property type="entry name" value="HEAT REPEAT-CONTAINING PROTEIN 3"/>
    <property type="match status" value="1"/>
</dbReference>
<dbReference type="OrthoDB" id="288703at2759"/>
<reference evidence="4" key="1">
    <citation type="submission" date="2020-04" db="EMBL/GenBank/DDBJ databases">
        <authorList>
            <person name="Alioto T."/>
            <person name="Alioto T."/>
            <person name="Gomez Garrido J."/>
        </authorList>
    </citation>
    <scope>NUCLEOTIDE SEQUENCE</scope>
    <source>
        <strain evidence="4">A484AB</strain>
    </source>
</reference>
<dbReference type="Pfam" id="PF25567">
    <property type="entry name" value="TPR_SYO1"/>
    <property type="match status" value="1"/>
</dbReference>
<dbReference type="GO" id="GO:0006606">
    <property type="term" value="P:protein import into nucleus"/>
    <property type="evidence" value="ECO:0007669"/>
    <property type="project" value="TreeGrafter"/>
</dbReference>
<feature type="region of interest" description="Disordered" evidence="2">
    <location>
        <begin position="355"/>
        <end position="386"/>
    </location>
</feature>
<dbReference type="Gene3D" id="1.25.10.10">
    <property type="entry name" value="Leucine-rich Repeat Variant"/>
    <property type="match status" value="1"/>
</dbReference>
<accession>A0A6S7HBJ8</accession>
<comment type="caution">
    <text evidence="4">The sequence shown here is derived from an EMBL/GenBank/DDBJ whole genome shotgun (WGS) entry which is preliminary data.</text>
</comment>
<organism evidence="4 5">
    <name type="scientific">Paramuricea clavata</name>
    <name type="common">Red gorgonian</name>
    <name type="synonym">Violescent sea-whip</name>
    <dbReference type="NCBI Taxonomy" id="317549"/>
    <lineage>
        <taxon>Eukaryota</taxon>
        <taxon>Metazoa</taxon>
        <taxon>Cnidaria</taxon>
        <taxon>Anthozoa</taxon>
        <taxon>Octocorallia</taxon>
        <taxon>Malacalcyonacea</taxon>
        <taxon>Plexauridae</taxon>
        <taxon>Paramuricea</taxon>
    </lineage>
</organism>
<feature type="domain" description="SYO1-like TPR repeats" evidence="3">
    <location>
        <begin position="393"/>
        <end position="652"/>
    </location>
</feature>
<keyword evidence="5" id="KW-1185">Reference proteome</keyword>
<name>A0A6S7HBJ8_PARCT</name>
<dbReference type="InterPro" id="IPR052616">
    <property type="entry name" value="SYO1-like"/>
</dbReference>
<feature type="compositionally biased region" description="Acidic residues" evidence="2">
    <location>
        <begin position="355"/>
        <end position="372"/>
    </location>
</feature>
<evidence type="ECO:0000256" key="1">
    <source>
        <dbReference type="ARBA" id="ARBA00049983"/>
    </source>
</evidence>
<dbReference type="PANTHER" id="PTHR13347">
    <property type="entry name" value="HEAT REPEAT-CONTAINING PROTEIN 3"/>
    <property type="match status" value="1"/>
</dbReference>
<dbReference type="Proteomes" id="UP001152795">
    <property type="component" value="Unassembled WGS sequence"/>
</dbReference>
<comment type="similarity">
    <text evidence="1">Belongs to the nuclear import and ribosome assembly adapter family.</text>
</comment>
<evidence type="ECO:0000313" key="5">
    <source>
        <dbReference type="Proteomes" id="UP001152795"/>
    </source>
</evidence>
<dbReference type="GO" id="GO:0051082">
    <property type="term" value="F:unfolded protein binding"/>
    <property type="evidence" value="ECO:0007669"/>
    <property type="project" value="TreeGrafter"/>
</dbReference>
<evidence type="ECO:0000313" key="4">
    <source>
        <dbReference type="EMBL" id="CAB4000350.1"/>
    </source>
</evidence>
<dbReference type="InterPro" id="IPR016024">
    <property type="entry name" value="ARM-type_fold"/>
</dbReference>
<feature type="compositionally biased region" description="Basic residues" evidence="2">
    <location>
        <begin position="1"/>
        <end position="13"/>
    </location>
</feature>
<dbReference type="InterPro" id="IPR057990">
    <property type="entry name" value="TPR_SYO1"/>
</dbReference>
<feature type="region of interest" description="Disordered" evidence="2">
    <location>
        <begin position="1"/>
        <end position="37"/>
    </location>
</feature>
<evidence type="ECO:0000256" key="2">
    <source>
        <dbReference type="SAM" id="MobiDB-lite"/>
    </source>
</evidence>
<dbReference type="EMBL" id="CACRXK020003816">
    <property type="protein sequence ID" value="CAB4000350.1"/>
    <property type="molecule type" value="Genomic_DNA"/>
</dbReference>